<evidence type="ECO:0000313" key="1">
    <source>
        <dbReference type="EMBL" id="ABG93088.1"/>
    </source>
</evidence>
<name>Q0SH98_RHOJR</name>
<evidence type="ECO:0000313" key="2">
    <source>
        <dbReference type="Proteomes" id="UP000008710"/>
    </source>
</evidence>
<sequence>MLRQKTALTCPNPQRHGADIADSHTAENAKCFNHANSIYSRFRQRISRL</sequence>
<dbReference type="Proteomes" id="UP000008710">
    <property type="component" value="Chromosome"/>
</dbReference>
<accession>Q0SH98</accession>
<dbReference type="HOGENOM" id="CLU_3140071_0_0_11"/>
<dbReference type="KEGG" id="rha:RHA1_ro01264"/>
<reference evidence="2" key="1">
    <citation type="journal article" date="2006" name="Proc. Natl. Acad. Sci. U.S.A.">
        <title>The complete genome of Rhodococcus sp. RHA1 provides insights into a catabolic powerhouse.</title>
        <authorList>
            <person name="McLeod M.P."/>
            <person name="Warren R.L."/>
            <person name="Hsiao W.W.L."/>
            <person name="Araki N."/>
            <person name="Myhre M."/>
            <person name="Fernandes C."/>
            <person name="Miyazawa D."/>
            <person name="Wong W."/>
            <person name="Lillquist A.L."/>
            <person name="Wang D."/>
            <person name="Dosanjh M."/>
            <person name="Hara H."/>
            <person name="Petrescu A."/>
            <person name="Morin R.D."/>
            <person name="Yang G."/>
            <person name="Stott J.M."/>
            <person name="Schein J.E."/>
            <person name="Shin H."/>
            <person name="Smailus D."/>
            <person name="Siddiqui A.S."/>
            <person name="Marra M.A."/>
            <person name="Jones S.J.M."/>
            <person name="Holt R."/>
            <person name="Brinkman F.S.L."/>
            <person name="Miyauchi K."/>
            <person name="Fukuda M."/>
            <person name="Davies J.E."/>
            <person name="Mohn W.W."/>
            <person name="Eltis L.D."/>
        </authorList>
    </citation>
    <scope>NUCLEOTIDE SEQUENCE [LARGE SCALE GENOMIC DNA]</scope>
    <source>
        <strain evidence="2">RHA1</strain>
    </source>
</reference>
<dbReference type="AlphaFoldDB" id="Q0SH98"/>
<proteinExistence type="predicted"/>
<organism evidence="1 2">
    <name type="scientific">Rhodococcus jostii (strain RHA1)</name>
    <dbReference type="NCBI Taxonomy" id="101510"/>
    <lineage>
        <taxon>Bacteria</taxon>
        <taxon>Bacillati</taxon>
        <taxon>Actinomycetota</taxon>
        <taxon>Actinomycetes</taxon>
        <taxon>Mycobacteriales</taxon>
        <taxon>Nocardiaceae</taxon>
        <taxon>Rhodococcus</taxon>
    </lineage>
</organism>
<gene>
    <name evidence="1" type="ordered locus">RHA1_ro01264</name>
</gene>
<dbReference type="EMBL" id="CP000431">
    <property type="protein sequence ID" value="ABG93088.1"/>
    <property type="molecule type" value="Genomic_DNA"/>
</dbReference>
<protein>
    <submittedName>
        <fullName evidence="1">Uncharacterized protein</fullName>
    </submittedName>
</protein>